<evidence type="ECO:0000313" key="2">
    <source>
        <dbReference type="Proteomes" id="UP001153555"/>
    </source>
</evidence>
<protein>
    <submittedName>
        <fullName evidence="1">Uncharacterized protein</fullName>
    </submittedName>
</protein>
<organism evidence="1 2">
    <name type="scientific">Striga hermonthica</name>
    <name type="common">Purple witchweed</name>
    <name type="synonym">Buchnera hermonthica</name>
    <dbReference type="NCBI Taxonomy" id="68872"/>
    <lineage>
        <taxon>Eukaryota</taxon>
        <taxon>Viridiplantae</taxon>
        <taxon>Streptophyta</taxon>
        <taxon>Embryophyta</taxon>
        <taxon>Tracheophyta</taxon>
        <taxon>Spermatophyta</taxon>
        <taxon>Magnoliopsida</taxon>
        <taxon>eudicotyledons</taxon>
        <taxon>Gunneridae</taxon>
        <taxon>Pentapetalae</taxon>
        <taxon>asterids</taxon>
        <taxon>lamiids</taxon>
        <taxon>Lamiales</taxon>
        <taxon>Orobanchaceae</taxon>
        <taxon>Buchnereae</taxon>
        <taxon>Striga</taxon>
    </lineage>
</organism>
<reference evidence="1" key="1">
    <citation type="submission" date="2019-12" db="EMBL/GenBank/DDBJ databases">
        <authorList>
            <person name="Scholes J."/>
        </authorList>
    </citation>
    <scope>NUCLEOTIDE SEQUENCE</scope>
</reference>
<dbReference type="AlphaFoldDB" id="A0A9N7MNT5"/>
<accession>A0A9N7MNT5</accession>
<gene>
    <name evidence="1" type="ORF">SHERM_12600</name>
</gene>
<proteinExistence type="predicted"/>
<dbReference type="EMBL" id="CACSLK010008833">
    <property type="protein sequence ID" value="CAA0811546.1"/>
    <property type="molecule type" value="Genomic_DNA"/>
</dbReference>
<name>A0A9N7MNT5_STRHE</name>
<dbReference type="Proteomes" id="UP001153555">
    <property type="component" value="Unassembled WGS sequence"/>
</dbReference>
<sequence length="60" mass="6398">ASSCRSCEMLEALFIGATISNCNRPAAVQASTRAKDCYLRAAEVCLQTHGIRLRDSLPAG</sequence>
<keyword evidence="2" id="KW-1185">Reference proteome</keyword>
<feature type="non-terminal residue" evidence="1">
    <location>
        <position position="1"/>
    </location>
</feature>
<feature type="non-terminal residue" evidence="1">
    <location>
        <position position="60"/>
    </location>
</feature>
<comment type="caution">
    <text evidence="1">The sequence shown here is derived from an EMBL/GenBank/DDBJ whole genome shotgun (WGS) entry which is preliminary data.</text>
</comment>
<evidence type="ECO:0000313" key="1">
    <source>
        <dbReference type="EMBL" id="CAA0811546.1"/>
    </source>
</evidence>